<feature type="region of interest" description="Disordered" evidence="2">
    <location>
        <begin position="110"/>
        <end position="129"/>
    </location>
</feature>
<dbReference type="InterPro" id="IPR036291">
    <property type="entry name" value="NAD(P)-bd_dom_sf"/>
</dbReference>
<dbReference type="Pfam" id="PF08240">
    <property type="entry name" value="ADH_N"/>
    <property type="match status" value="1"/>
</dbReference>
<evidence type="ECO:0000256" key="1">
    <source>
        <dbReference type="ARBA" id="ARBA00010371"/>
    </source>
</evidence>
<dbReference type="InterPro" id="IPR020843">
    <property type="entry name" value="ER"/>
</dbReference>
<evidence type="ECO:0000259" key="3">
    <source>
        <dbReference type="SMART" id="SM00829"/>
    </source>
</evidence>
<dbReference type="AlphaFoldDB" id="A0A6P6CJ17"/>
<dbReference type="GO" id="GO:0016491">
    <property type="term" value="F:oxidoreductase activity"/>
    <property type="evidence" value="ECO:0007669"/>
    <property type="project" value="InterPro"/>
</dbReference>
<keyword evidence="4" id="KW-1185">Reference proteome</keyword>
<dbReference type="SMART" id="SM00829">
    <property type="entry name" value="PKS_ER"/>
    <property type="match status" value="1"/>
</dbReference>
<gene>
    <name evidence="5" type="primary">LOC105292889</name>
</gene>
<dbReference type="SUPFAM" id="SSF51735">
    <property type="entry name" value="NAD(P)-binding Rossmann-fold domains"/>
    <property type="match status" value="1"/>
</dbReference>
<protein>
    <submittedName>
        <fullName evidence="5">Quinone oxidoreductase-like protein 2</fullName>
    </submittedName>
</protein>
<organism evidence="4 5">
    <name type="scientific">Pteropus vampyrus</name>
    <name type="common">Large flying fox</name>
    <dbReference type="NCBI Taxonomy" id="132908"/>
    <lineage>
        <taxon>Eukaryota</taxon>
        <taxon>Metazoa</taxon>
        <taxon>Chordata</taxon>
        <taxon>Craniata</taxon>
        <taxon>Vertebrata</taxon>
        <taxon>Euteleostomi</taxon>
        <taxon>Mammalia</taxon>
        <taxon>Eutheria</taxon>
        <taxon>Laurasiatheria</taxon>
        <taxon>Chiroptera</taxon>
        <taxon>Yinpterochiroptera</taxon>
        <taxon>Pteropodoidea</taxon>
        <taxon>Pteropodidae</taxon>
        <taxon>Pteropodinae</taxon>
        <taxon>Pteropus</taxon>
    </lineage>
</organism>
<accession>A0A6P6CJ17</accession>
<dbReference type="Proteomes" id="UP000515202">
    <property type="component" value="Unplaced"/>
</dbReference>
<dbReference type="KEGG" id="pvp:105292889"/>
<dbReference type="GeneID" id="105292889"/>
<proteinExistence type="inferred from homology"/>
<dbReference type="RefSeq" id="XP_023386995.1">
    <property type="nucleotide sequence ID" value="XM_023531227.1"/>
</dbReference>
<dbReference type="Pfam" id="PF00107">
    <property type="entry name" value="ADH_zinc_N"/>
    <property type="match status" value="1"/>
</dbReference>
<dbReference type="CDD" id="cd08241">
    <property type="entry name" value="QOR1"/>
    <property type="match status" value="1"/>
</dbReference>
<dbReference type="Gene3D" id="3.90.180.10">
    <property type="entry name" value="Medium-chain alcohol dehydrogenases, catalytic domain"/>
    <property type="match status" value="1"/>
</dbReference>
<comment type="similarity">
    <text evidence="1">Belongs to the zinc-containing alcohol dehydrogenase family. Quinone oxidoreductase subfamily.</text>
</comment>
<dbReference type="InterPro" id="IPR013154">
    <property type="entry name" value="ADH-like_N"/>
</dbReference>
<dbReference type="InterPro" id="IPR013149">
    <property type="entry name" value="ADH-like_C"/>
</dbReference>
<evidence type="ECO:0000256" key="2">
    <source>
        <dbReference type="SAM" id="MobiDB-lite"/>
    </source>
</evidence>
<feature type="domain" description="Enoyl reductase (ER)" evidence="3">
    <location>
        <begin position="309"/>
        <end position="622"/>
    </location>
</feature>
<dbReference type="Gene3D" id="3.40.50.720">
    <property type="entry name" value="NAD(P)-binding Rossmann-like Domain"/>
    <property type="match status" value="1"/>
</dbReference>
<dbReference type="GO" id="GO:0005739">
    <property type="term" value="C:mitochondrion"/>
    <property type="evidence" value="ECO:0007669"/>
    <property type="project" value="TreeGrafter"/>
</dbReference>
<dbReference type="OrthoDB" id="3509362at2759"/>
<dbReference type="SUPFAM" id="SSF50129">
    <property type="entry name" value="GroES-like"/>
    <property type="match status" value="1"/>
</dbReference>
<evidence type="ECO:0000313" key="4">
    <source>
        <dbReference type="Proteomes" id="UP000515202"/>
    </source>
</evidence>
<dbReference type="InterPro" id="IPR011032">
    <property type="entry name" value="GroES-like_sf"/>
</dbReference>
<dbReference type="PANTHER" id="PTHR43677:SF4">
    <property type="entry name" value="QUINONE OXIDOREDUCTASE-LIKE PROTEIN 2"/>
    <property type="match status" value="1"/>
</dbReference>
<dbReference type="PANTHER" id="PTHR43677">
    <property type="entry name" value="SHORT-CHAIN DEHYDROGENASE/REDUCTASE"/>
    <property type="match status" value="1"/>
</dbReference>
<evidence type="ECO:0000313" key="5">
    <source>
        <dbReference type="RefSeq" id="XP_023386995.1"/>
    </source>
</evidence>
<name>A0A6P6CJ17_PTEVA</name>
<dbReference type="InterPro" id="IPR051397">
    <property type="entry name" value="Zn-ADH-like_protein"/>
</dbReference>
<sequence length="625" mass="68010">MTVKSKETLRVNDQHNLYSWARLAASGNKTGTVNISQINVITWTVHPGTRKSSDGLGHCSQNYVGAAAPVGWQEQEASSLRKNVVPGCPLVLRGTTRSEARATEVLELFSREAGSPGEPDETQDANMPSQLGDQSFIGIPGDLMHGPQTALCEIVMFIKQTNKQTNKLTFLIRSLRKPILILVLVGRDHGLLGDRSSASEREMQMAQPSVVKYSGSIRRLDHWMRVLGRTVSPSFDGHFPVGGQPYSSFCAPIDNRYLVAIEHLLQGQRRVRLFTQLRGLALSNPVLVPCCRRAWLGNIRHYRAALCTELKQPLAIEEVAPRPVQPHEVRVDVHFCGVNFADILVCRGQYQEKHQLPFTPGMEFSGTVLEIGTDVSTVKEGDRVVGVSGFNCMAEEHIADQKALWQIPERVSFQEAAALPVSYGTAILALEHRACTQPGETVLVTAAAGGTGLAVIDVATKVLQAKVIAAAGSDEKCELAMQRGAQASVNYSRGGLREAVRKLVGSGGVNVVVDTVGGDIFLEALHSLAWEGRIVVVGFAGGTIASVPTNLLLLKNISAIGLYRSRYRDQNFPAFSKSLSSALQYCQQGRIQPHIGAIFKLEEVNDAFLHVTQRKSTGKVLISLK</sequence>
<reference evidence="5" key="1">
    <citation type="submission" date="2025-08" db="UniProtKB">
        <authorList>
            <consortium name="RefSeq"/>
        </authorList>
    </citation>
    <scope>IDENTIFICATION</scope>
    <source>
        <tissue evidence="5">Kidney</tissue>
    </source>
</reference>